<dbReference type="GO" id="GO:0009318">
    <property type="term" value="C:exodeoxyribonuclease VII complex"/>
    <property type="evidence" value="ECO:0007669"/>
    <property type="project" value="UniProtKB-UniRule"/>
</dbReference>
<dbReference type="SUPFAM" id="SSF116842">
    <property type="entry name" value="XseB-like"/>
    <property type="match status" value="1"/>
</dbReference>
<dbReference type="InterPro" id="IPR003761">
    <property type="entry name" value="Exonuc_VII_S"/>
</dbReference>
<evidence type="ECO:0000256" key="6">
    <source>
        <dbReference type="HAMAP-Rule" id="MF_00337"/>
    </source>
</evidence>
<evidence type="ECO:0000256" key="5">
    <source>
        <dbReference type="ARBA" id="ARBA00022839"/>
    </source>
</evidence>
<dbReference type="GO" id="GO:0005737">
    <property type="term" value="C:cytoplasm"/>
    <property type="evidence" value="ECO:0007669"/>
    <property type="project" value="UniProtKB-SubCell"/>
</dbReference>
<organism evidence="7">
    <name type="scientific">Anaerostipes caccae</name>
    <dbReference type="NCBI Taxonomy" id="105841"/>
    <lineage>
        <taxon>Bacteria</taxon>
        <taxon>Bacillati</taxon>
        <taxon>Bacillota</taxon>
        <taxon>Clostridia</taxon>
        <taxon>Lachnospirales</taxon>
        <taxon>Lachnospiraceae</taxon>
        <taxon>Anaerostipes</taxon>
    </lineage>
</organism>
<evidence type="ECO:0000313" key="7">
    <source>
        <dbReference type="EMBL" id="VYT07348.1"/>
    </source>
</evidence>
<keyword evidence="2 6" id="KW-0963">Cytoplasm</keyword>
<dbReference type="RefSeq" id="WP_006567195.1">
    <property type="nucleotide sequence ID" value="NZ_BAABRZ010000001.1"/>
</dbReference>
<evidence type="ECO:0000256" key="2">
    <source>
        <dbReference type="ARBA" id="ARBA00022490"/>
    </source>
</evidence>
<dbReference type="NCBIfam" id="TIGR01280">
    <property type="entry name" value="xseB"/>
    <property type="match status" value="1"/>
</dbReference>
<keyword evidence="4 6" id="KW-0378">Hydrolase</keyword>
<comment type="function">
    <text evidence="6">Bidirectionally degrades single-stranded DNA into large acid-insoluble oligonucleotides, which are then degraded further into small acid-soluble oligonucleotides.</text>
</comment>
<protein>
    <recommendedName>
        <fullName evidence="6">Exodeoxyribonuclease 7 small subunit</fullName>
        <ecNumber evidence="6">3.1.11.6</ecNumber>
    </recommendedName>
    <alternativeName>
        <fullName evidence="6">Exodeoxyribonuclease VII small subunit</fullName>
        <shortName evidence="6">Exonuclease VII small subunit</shortName>
    </alternativeName>
</protein>
<comment type="subcellular location">
    <subcellularLocation>
        <location evidence="6">Cytoplasm</location>
    </subcellularLocation>
</comment>
<evidence type="ECO:0000256" key="4">
    <source>
        <dbReference type="ARBA" id="ARBA00022801"/>
    </source>
</evidence>
<dbReference type="EC" id="3.1.11.6" evidence="6"/>
<dbReference type="Pfam" id="PF02609">
    <property type="entry name" value="Exonuc_VII_S"/>
    <property type="match status" value="1"/>
</dbReference>
<evidence type="ECO:0000256" key="3">
    <source>
        <dbReference type="ARBA" id="ARBA00022722"/>
    </source>
</evidence>
<dbReference type="HAMAP" id="MF_00337">
    <property type="entry name" value="Exonuc_7_S"/>
    <property type="match status" value="1"/>
</dbReference>
<evidence type="ECO:0000256" key="1">
    <source>
        <dbReference type="ARBA" id="ARBA00009998"/>
    </source>
</evidence>
<keyword evidence="3 6" id="KW-0540">Nuclease</keyword>
<dbReference type="EMBL" id="CACRSQ010000003">
    <property type="protein sequence ID" value="VYT07348.1"/>
    <property type="molecule type" value="Genomic_DNA"/>
</dbReference>
<dbReference type="Gene3D" id="1.10.287.1040">
    <property type="entry name" value="Exonuclease VII, small subunit"/>
    <property type="match status" value="1"/>
</dbReference>
<dbReference type="InterPro" id="IPR037004">
    <property type="entry name" value="Exonuc_VII_ssu_sf"/>
</dbReference>
<proteinExistence type="inferred from homology"/>
<dbReference type="GeneID" id="69470742"/>
<dbReference type="AlphaFoldDB" id="A0A6N2TP22"/>
<comment type="subunit">
    <text evidence="6">Heterooligomer composed of large and small subunits.</text>
</comment>
<keyword evidence="5 6" id="KW-0269">Exonuclease</keyword>
<dbReference type="GO" id="GO:0006308">
    <property type="term" value="P:DNA catabolic process"/>
    <property type="evidence" value="ECO:0007669"/>
    <property type="project" value="UniProtKB-UniRule"/>
</dbReference>
<comment type="catalytic activity">
    <reaction evidence="6">
        <text>Exonucleolytic cleavage in either 5'- to 3'- or 3'- to 5'-direction to yield nucleoside 5'-phosphates.</text>
        <dbReference type="EC" id="3.1.11.6"/>
    </reaction>
</comment>
<gene>
    <name evidence="6" type="primary">xseB</name>
    <name evidence="7" type="ORF">ACLFYP115_01536</name>
</gene>
<comment type="similarity">
    <text evidence="1 6">Belongs to the XseB family.</text>
</comment>
<accession>A0A6N2TP22</accession>
<sequence length="68" mass="7746">MAKKKFSIDEGFSQLDDILKNLEQEDIKLADAVELYTKGVSTLKECKDSLDQVEKELIILEQNGENNE</sequence>
<dbReference type="GO" id="GO:0008855">
    <property type="term" value="F:exodeoxyribonuclease VII activity"/>
    <property type="evidence" value="ECO:0007669"/>
    <property type="project" value="UniProtKB-UniRule"/>
</dbReference>
<reference evidence="7" key="1">
    <citation type="submission" date="2019-11" db="EMBL/GenBank/DDBJ databases">
        <authorList>
            <person name="Feng L."/>
        </authorList>
    </citation>
    <scope>NUCLEOTIDE SEQUENCE</scope>
    <source>
        <strain evidence="7">AcaccaeLFYP115</strain>
    </source>
</reference>
<name>A0A6N2TP22_9FIRM</name>